<keyword evidence="4" id="KW-1185">Reference proteome</keyword>
<accession>A0A0D2FA09</accession>
<evidence type="ECO:0000259" key="2">
    <source>
        <dbReference type="Pfam" id="PF14737"/>
    </source>
</evidence>
<dbReference type="AlphaFoldDB" id="A0A0D2FA09"/>
<evidence type="ECO:0000313" key="3">
    <source>
        <dbReference type="EMBL" id="KIW63760.1"/>
    </source>
</evidence>
<reference evidence="3 4" key="1">
    <citation type="submission" date="2015-01" db="EMBL/GenBank/DDBJ databases">
        <title>The Genome Sequence of Capronia semiimmersa CBS27337.</title>
        <authorList>
            <consortium name="The Broad Institute Genomics Platform"/>
            <person name="Cuomo C."/>
            <person name="de Hoog S."/>
            <person name="Gorbushina A."/>
            <person name="Stielow B."/>
            <person name="Teixiera M."/>
            <person name="Abouelleil A."/>
            <person name="Chapman S.B."/>
            <person name="Priest M."/>
            <person name="Young S.K."/>
            <person name="Wortman J."/>
            <person name="Nusbaum C."/>
            <person name="Birren B."/>
        </authorList>
    </citation>
    <scope>NUCLEOTIDE SEQUENCE [LARGE SCALE GENOMIC DNA]</scope>
    <source>
        <strain evidence="3 4">CBS 27337</strain>
    </source>
</reference>
<evidence type="ECO:0000256" key="1">
    <source>
        <dbReference type="SAM" id="MobiDB-lite"/>
    </source>
</evidence>
<dbReference type="EMBL" id="KN846961">
    <property type="protein sequence ID" value="KIW63760.1"/>
    <property type="molecule type" value="Genomic_DNA"/>
</dbReference>
<sequence length="528" mass="60724">MVRPRKESFPAAQRPPEKSPYLKETWKPAWAKEGRQPTFIGSDGPDLAAFGGKQYLWGNMPALDVLNLKQNEGLDETRDYSLLFAASGDIRNLVKSLTGLPSAYTGRCHVTINDREFDIVGRNAILILTALRFDPEVATPIILHIWYSAFIPAAVLDLLQLHILSQVDDVCTKIQSKPLSSLQAKTWTYENRSLRLVLRKEQWFRLKTMFSLPEGLSYSKAQKIRRSVTLAPERKDYVDRALYAQPPPWRVSKMKFREDGIILPFGSSRREFDTPNPTFYQTMEWPMKDDSDPLRGWCVADVLQHSPSAKRDLYGSLFFCVRNLLLEFCRRIRRFAVEIQMFQVDALELPNLLRDRSFDRIEVSNITDRGYLGPELTLSTFGSLLKPKSDNPKAILLGLFLNAIFENGQYDTSVVASLKANGERMAKYLTITRDMFSRDREISNPDLLRFMEASSMFHDYEKPFSHFMEQCRFREISASAGLRMKEENSIVEPWPMRLADGASKEEFDVLYASGQVGCERYVEWERAI</sequence>
<dbReference type="STRING" id="5601.A0A0D2FA09"/>
<gene>
    <name evidence="3" type="ORF">PV04_08738</name>
</gene>
<feature type="domain" description="DUF4470" evidence="2">
    <location>
        <begin position="56"/>
        <end position="151"/>
    </location>
</feature>
<proteinExistence type="predicted"/>
<dbReference type="Proteomes" id="UP000054266">
    <property type="component" value="Unassembled WGS sequence"/>
</dbReference>
<feature type="compositionally biased region" description="Basic and acidic residues" evidence="1">
    <location>
        <begin position="15"/>
        <end position="24"/>
    </location>
</feature>
<evidence type="ECO:0000313" key="4">
    <source>
        <dbReference type="Proteomes" id="UP000054266"/>
    </source>
</evidence>
<dbReference type="Pfam" id="PF14737">
    <property type="entry name" value="DUF4470"/>
    <property type="match status" value="1"/>
</dbReference>
<dbReference type="InterPro" id="IPR027974">
    <property type="entry name" value="DUF4470"/>
</dbReference>
<organism evidence="3 4">
    <name type="scientific">Phialophora macrospora</name>
    <dbReference type="NCBI Taxonomy" id="1851006"/>
    <lineage>
        <taxon>Eukaryota</taxon>
        <taxon>Fungi</taxon>
        <taxon>Dikarya</taxon>
        <taxon>Ascomycota</taxon>
        <taxon>Pezizomycotina</taxon>
        <taxon>Eurotiomycetes</taxon>
        <taxon>Chaetothyriomycetidae</taxon>
        <taxon>Chaetothyriales</taxon>
        <taxon>Herpotrichiellaceae</taxon>
        <taxon>Phialophora</taxon>
    </lineage>
</organism>
<feature type="region of interest" description="Disordered" evidence="1">
    <location>
        <begin position="1"/>
        <end position="24"/>
    </location>
</feature>
<protein>
    <recommendedName>
        <fullName evidence="2">DUF4470 domain-containing protein</fullName>
    </recommendedName>
</protein>
<dbReference type="HOGENOM" id="CLU_018400_3_0_1"/>
<name>A0A0D2FA09_9EURO</name>